<evidence type="ECO:0000256" key="1">
    <source>
        <dbReference type="PROSITE-ProRule" id="PRU00339"/>
    </source>
</evidence>
<proteinExistence type="predicted"/>
<feature type="region of interest" description="Disordered" evidence="2">
    <location>
        <begin position="105"/>
        <end position="126"/>
    </location>
</feature>
<gene>
    <name evidence="3" type="ORF">SAMN06265222_101443</name>
</gene>
<dbReference type="Proteomes" id="UP001158067">
    <property type="component" value="Unassembled WGS sequence"/>
</dbReference>
<dbReference type="SMART" id="SM00028">
    <property type="entry name" value="TPR"/>
    <property type="match status" value="4"/>
</dbReference>
<feature type="repeat" description="TPR" evidence="1">
    <location>
        <begin position="200"/>
        <end position="233"/>
    </location>
</feature>
<feature type="region of interest" description="Disordered" evidence="2">
    <location>
        <begin position="1"/>
        <end position="25"/>
    </location>
</feature>
<evidence type="ECO:0000313" key="4">
    <source>
        <dbReference type="Proteomes" id="UP001158067"/>
    </source>
</evidence>
<feature type="compositionally biased region" description="Low complexity" evidence="2">
    <location>
        <begin position="417"/>
        <end position="440"/>
    </location>
</feature>
<sequence>MDDTQNQSNVSRSTTSVPRSTTNRRQAQQRLVLTALICGSVSLSSVGCASRSMSFASMNPFKGKAADTSMSDSPTSLAATTGKVASNAATGSKNVFRKASSRLTGMFAGNDNDDDSQADPLSLDDQPEKLQPDVFVANGQLWESTGNLTKAMESYQRALKTSPNDEPALTSIARLHFRESNYSQAAEFFQKAIAQKPNEASLYNDLGLTLSKLGQHDVAAQTLTRALQIAPGTSRYANNLASVHFESGNTDEAMKVLQANNKPAVAHFNMAFLHYKKGQVAQAQSQLNQSLAHEHEASSDPATKRAIDRSREMLVQISPAATTPASSPTSPIGAAPGPIATIAAAPAHRANQTPQVLGQAVMNPMQSQVKQPVVPGSMTPVSYQDPRSYMSPGMPTGTTPPSTGAPAQISVPQYGVPAATSTATGASSAPAEAATPPNASGFSLPSGFNLPE</sequence>
<feature type="region of interest" description="Disordered" evidence="2">
    <location>
        <begin position="416"/>
        <end position="452"/>
    </location>
</feature>
<dbReference type="PANTHER" id="PTHR12558">
    <property type="entry name" value="CELL DIVISION CYCLE 16,23,27"/>
    <property type="match status" value="1"/>
</dbReference>
<keyword evidence="4" id="KW-1185">Reference proteome</keyword>
<organism evidence="3 4">
    <name type="scientific">Neorhodopirellula lusitana</name>
    <dbReference type="NCBI Taxonomy" id="445327"/>
    <lineage>
        <taxon>Bacteria</taxon>
        <taxon>Pseudomonadati</taxon>
        <taxon>Planctomycetota</taxon>
        <taxon>Planctomycetia</taxon>
        <taxon>Pirellulales</taxon>
        <taxon>Pirellulaceae</taxon>
        <taxon>Neorhodopirellula</taxon>
    </lineage>
</organism>
<keyword evidence="1" id="KW-0802">TPR repeat</keyword>
<name>A0ABY1PQA1_9BACT</name>
<dbReference type="Gene3D" id="1.25.40.10">
    <property type="entry name" value="Tetratricopeptide repeat domain"/>
    <property type="match status" value="1"/>
</dbReference>
<feature type="repeat" description="TPR" evidence="1">
    <location>
        <begin position="166"/>
        <end position="199"/>
    </location>
</feature>
<feature type="repeat" description="TPR" evidence="1">
    <location>
        <begin position="132"/>
        <end position="165"/>
    </location>
</feature>
<dbReference type="SUPFAM" id="SSF48452">
    <property type="entry name" value="TPR-like"/>
    <property type="match status" value="1"/>
</dbReference>
<reference evidence="3 4" key="1">
    <citation type="submission" date="2017-05" db="EMBL/GenBank/DDBJ databases">
        <authorList>
            <person name="Varghese N."/>
            <person name="Submissions S."/>
        </authorList>
    </citation>
    <scope>NUCLEOTIDE SEQUENCE [LARGE SCALE GENOMIC DNA]</scope>
    <source>
        <strain evidence="3 4">DSM 25457</strain>
    </source>
</reference>
<dbReference type="EMBL" id="FXUG01000001">
    <property type="protein sequence ID" value="SMP40432.1"/>
    <property type="molecule type" value="Genomic_DNA"/>
</dbReference>
<dbReference type="PANTHER" id="PTHR12558:SF13">
    <property type="entry name" value="CELL DIVISION CYCLE PROTEIN 27 HOMOLOG"/>
    <property type="match status" value="1"/>
</dbReference>
<dbReference type="InterPro" id="IPR011990">
    <property type="entry name" value="TPR-like_helical_dom_sf"/>
</dbReference>
<comment type="caution">
    <text evidence="3">The sequence shown here is derived from an EMBL/GenBank/DDBJ whole genome shotgun (WGS) entry which is preliminary data.</text>
</comment>
<dbReference type="Pfam" id="PF14559">
    <property type="entry name" value="TPR_19"/>
    <property type="match status" value="2"/>
</dbReference>
<evidence type="ECO:0000313" key="3">
    <source>
        <dbReference type="EMBL" id="SMP40432.1"/>
    </source>
</evidence>
<dbReference type="InterPro" id="IPR019734">
    <property type="entry name" value="TPR_rpt"/>
</dbReference>
<protein>
    <submittedName>
        <fullName evidence="3">Flp pilus assembly protein TadD, contains TPR repeats</fullName>
    </submittedName>
</protein>
<evidence type="ECO:0000256" key="2">
    <source>
        <dbReference type="SAM" id="MobiDB-lite"/>
    </source>
</evidence>
<accession>A0ABY1PQA1</accession>
<dbReference type="PROSITE" id="PS50005">
    <property type="entry name" value="TPR"/>
    <property type="match status" value="3"/>
</dbReference>
<feature type="compositionally biased region" description="Low complexity" evidence="2">
    <location>
        <begin position="8"/>
        <end position="25"/>
    </location>
</feature>